<feature type="transmembrane region" description="Helical" evidence="2">
    <location>
        <begin position="133"/>
        <end position="151"/>
    </location>
</feature>
<keyword evidence="2" id="KW-0472">Membrane</keyword>
<keyword evidence="2" id="KW-1133">Transmembrane helix</keyword>
<evidence type="ECO:0000256" key="2">
    <source>
        <dbReference type="SAM" id="Phobius"/>
    </source>
</evidence>
<name>A0A4S8MZ02_DENBC</name>
<dbReference type="PANTHER" id="PTHR37846:SF1">
    <property type="entry name" value="DEACETYLASE-LIKE PROTEIN"/>
    <property type="match status" value="1"/>
</dbReference>
<dbReference type="AlphaFoldDB" id="A0A4S8MZ02"/>
<dbReference type="EMBL" id="ML179035">
    <property type="protein sequence ID" value="THV08643.1"/>
    <property type="molecule type" value="Genomic_DNA"/>
</dbReference>
<evidence type="ECO:0000256" key="1">
    <source>
        <dbReference type="SAM" id="MobiDB-lite"/>
    </source>
</evidence>
<dbReference type="Proteomes" id="UP000297245">
    <property type="component" value="Unassembled WGS sequence"/>
</dbReference>
<gene>
    <name evidence="4" type="ORF">K435DRAFT_959180</name>
</gene>
<feature type="compositionally biased region" description="Basic and acidic residues" evidence="1">
    <location>
        <begin position="7"/>
        <end position="16"/>
    </location>
</feature>
<dbReference type="PANTHER" id="PTHR37846">
    <property type="entry name" value="YALI0B21296P"/>
    <property type="match status" value="1"/>
</dbReference>
<dbReference type="Pfam" id="PF24841">
    <property type="entry name" value="DUF7719"/>
    <property type="match status" value="1"/>
</dbReference>
<feature type="region of interest" description="Disordered" evidence="1">
    <location>
        <begin position="1"/>
        <end position="24"/>
    </location>
</feature>
<evidence type="ECO:0000259" key="3">
    <source>
        <dbReference type="Pfam" id="PF24841"/>
    </source>
</evidence>
<sequence>MARNRKQKLETLRPSDVKPTNQKPLIDIPEDEQWRIIQQSGILNTIADDDAKKATQKADLQEPVPLAEEILDAALYIIPLSFLLLLLEILIHNQYGQTLTLQKGLDRMVSGVPILSVFIFYTKRHKNHRVVQALLFIIANLAGTRMVWLLARGSWKVNMRQIPPLGTLWVYAVVQLHLVLAVLNLAAVFAYVRWKGLQRYF</sequence>
<keyword evidence="5" id="KW-1185">Reference proteome</keyword>
<accession>A0A4S8MZ02</accession>
<protein>
    <recommendedName>
        <fullName evidence="3">DUF7719 domain-containing protein</fullName>
    </recommendedName>
</protein>
<evidence type="ECO:0000313" key="5">
    <source>
        <dbReference type="Proteomes" id="UP000297245"/>
    </source>
</evidence>
<dbReference type="OrthoDB" id="5597489at2759"/>
<dbReference type="InterPro" id="IPR056136">
    <property type="entry name" value="DUF7719"/>
</dbReference>
<keyword evidence="2" id="KW-0812">Transmembrane</keyword>
<feature type="transmembrane region" description="Helical" evidence="2">
    <location>
        <begin position="171"/>
        <end position="192"/>
    </location>
</feature>
<proteinExistence type="predicted"/>
<reference evidence="4 5" key="1">
    <citation type="journal article" date="2019" name="Nat. Ecol. Evol.">
        <title>Megaphylogeny resolves global patterns of mushroom evolution.</title>
        <authorList>
            <person name="Varga T."/>
            <person name="Krizsan K."/>
            <person name="Foldi C."/>
            <person name="Dima B."/>
            <person name="Sanchez-Garcia M."/>
            <person name="Sanchez-Ramirez S."/>
            <person name="Szollosi G.J."/>
            <person name="Szarkandi J.G."/>
            <person name="Papp V."/>
            <person name="Albert L."/>
            <person name="Andreopoulos W."/>
            <person name="Angelini C."/>
            <person name="Antonin V."/>
            <person name="Barry K.W."/>
            <person name="Bougher N.L."/>
            <person name="Buchanan P."/>
            <person name="Buyck B."/>
            <person name="Bense V."/>
            <person name="Catcheside P."/>
            <person name="Chovatia M."/>
            <person name="Cooper J."/>
            <person name="Damon W."/>
            <person name="Desjardin D."/>
            <person name="Finy P."/>
            <person name="Geml J."/>
            <person name="Haridas S."/>
            <person name="Hughes K."/>
            <person name="Justo A."/>
            <person name="Karasinski D."/>
            <person name="Kautmanova I."/>
            <person name="Kiss B."/>
            <person name="Kocsube S."/>
            <person name="Kotiranta H."/>
            <person name="LaButti K.M."/>
            <person name="Lechner B.E."/>
            <person name="Liimatainen K."/>
            <person name="Lipzen A."/>
            <person name="Lukacs Z."/>
            <person name="Mihaltcheva S."/>
            <person name="Morgado L.N."/>
            <person name="Niskanen T."/>
            <person name="Noordeloos M.E."/>
            <person name="Ohm R.A."/>
            <person name="Ortiz-Santana B."/>
            <person name="Ovrebo C."/>
            <person name="Racz N."/>
            <person name="Riley R."/>
            <person name="Savchenko A."/>
            <person name="Shiryaev A."/>
            <person name="Soop K."/>
            <person name="Spirin V."/>
            <person name="Szebenyi C."/>
            <person name="Tomsovsky M."/>
            <person name="Tulloss R.E."/>
            <person name="Uehling J."/>
            <person name="Grigoriev I.V."/>
            <person name="Vagvolgyi C."/>
            <person name="Papp T."/>
            <person name="Martin F.M."/>
            <person name="Miettinen O."/>
            <person name="Hibbett D.S."/>
            <person name="Nagy L.G."/>
        </authorList>
    </citation>
    <scope>NUCLEOTIDE SEQUENCE [LARGE SCALE GENOMIC DNA]</scope>
    <source>
        <strain evidence="4 5">CBS 962.96</strain>
    </source>
</reference>
<feature type="domain" description="DUF7719" evidence="3">
    <location>
        <begin position="132"/>
        <end position="198"/>
    </location>
</feature>
<organism evidence="4 5">
    <name type="scientific">Dendrothele bispora (strain CBS 962.96)</name>
    <dbReference type="NCBI Taxonomy" id="1314807"/>
    <lineage>
        <taxon>Eukaryota</taxon>
        <taxon>Fungi</taxon>
        <taxon>Dikarya</taxon>
        <taxon>Basidiomycota</taxon>
        <taxon>Agaricomycotina</taxon>
        <taxon>Agaricomycetes</taxon>
        <taxon>Agaricomycetidae</taxon>
        <taxon>Agaricales</taxon>
        <taxon>Agaricales incertae sedis</taxon>
        <taxon>Dendrothele</taxon>
    </lineage>
</organism>
<evidence type="ECO:0000313" key="4">
    <source>
        <dbReference type="EMBL" id="THV08643.1"/>
    </source>
</evidence>